<dbReference type="AlphaFoldDB" id="A0AAJ0FX76"/>
<dbReference type="Proteomes" id="UP001251528">
    <property type="component" value="Unassembled WGS sequence"/>
</dbReference>
<dbReference type="InterPro" id="IPR036928">
    <property type="entry name" value="AS_sf"/>
</dbReference>
<evidence type="ECO:0000313" key="2">
    <source>
        <dbReference type="EMBL" id="KAK2594658.1"/>
    </source>
</evidence>
<dbReference type="InterPro" id="IPR023631">
    <property type="entry name" value="Amidase_dom"/>
</dbReference>
<protein>
    <recommendedName>
        <fullName evidence="1">Amidase domain-containing protein</fullName>
    </recommendedName>
</protein>
<evidence type="ECO:0000313" key="3">
    <source>
        <dbReference type="Proteomes" id="UP001251528"/>
    </source>
</evidence>
<feature type="domain" description="Amidase" evidence="1">
    <location>
        <begin position="70"/>
        <end position="231"/>
    </location>
</feature>
<dbReference type="SUPFAM" id="SSF75304">
    <property type="entry name" value="Amidase signature (AS) enzymes"/>
    <property type="match status" value="1"/>
</dbReference>
<organism evidence="2 3">
    <name type="scientific">Conoideocrella luteorostrata</name>
    <dbReference type="NCBI Taxonomy" id="1105319"/>
    <lineage>
        <taxon>Eukaryota</taxon>
        <taxon>Fungi</taxon>
        <taxon>Dikarya</taxon>
        <taxon>Ascomycota</taxon>
        <taxon>Pezizomycotina</taxon>
        <taxon>Sordariomycetes</taxon>
        <taxon>Hypocreomycetidae</taxon>
        <taxon>Hypocreales</taxon>
        <taxon>Clavicipitaceae</taxon>
        <taxon>Conoideocrella</taxon>
    </lineage>
</organism>
<sequence>MSRKSSFNIRPRKLQSGPILCMQQQEMCIKHTASMQIPTKLSFREHYPLRAAIASAAGLTIAVPSRLYAAPSPEKPLAGVRIAVKDLFDLKGVKTGGGNRAYYQTSSVRNRTAASVERLIDAGAIVVGKTKLSEFAFGGPYVTDHIDYLLPFNPRGDGRNSPSDSSGGSGASVASYEWLDASLGSDTGGSIRGPAAWNGVYGNRPSHGAVDLAGTIPLSPSMDTVGTLTRDPELWNTINNVLYAGAFQKYLDLPKKILLDPESSKQISSLRSQYPNITGEIDKFLNKLTQIMSGKISTFSVDDAWNKSTPAAFNTTRLASAVDLIYSKLTLYEQWNIFGKDFVKEYMETHSGDFPPMLPAIRQGWVIVNASLTQRGHQGDLRDKAGVADWVAKNFLVSDTKTCSNALYVYFTFPTTSYKLDVAKDISNPSIAGLQSTLLQQKIQLLTMNVTINCNTTLGSEELCKNSTKILSDATTKPVNPVYVGRLASIADLPDYTVPLGSFDLGELTSSKSTLRNQSLPLAVNLVAAKGCDLMLLDLIHKLYRRGAIRGAGVGSII</sequence>
<comment type="caution">
    <text evidence="2">The sequence shown here is derived from an EMBL/GenBank/DDBJ whole genome shotgun (WGS) entry which is preliminary data.</text>
</comment>
<reference evidence="2" key="1">
    <citation type="submission" date="2023-06" db="EMBL/GenBank/DDBJ databases">
        <title>Conoideocrella luteorostrata (Hypocreales: Clavicipitaceae), a potential biocontrol fungus for elongate hemlock scale in United States Christmas tree production areas.</title>
        <authorList>
            <person name="Barrett H."/>
            <person name="Lovett B."/>
            <person name="Macias A.M."/>
            <person name="Stajich J.E."/>
            <person name="Kasson M.T."/>
        </authorList>
    </citation>
    <scope>NUCLEOTIDE SEQUENCE</scope>
    <source>
        <strain evidence="2">ARSEF 14590</strain>
    </source>
</reference>
<name>A0AAJ0FX76_9HYPO</name>
<dbReference type="Gene3D" id="3.90.1300.10">
    <property type="entry name" value="Amidase signature (AS) domain"/>
    <property type="match status" value="1"/>
</dbReference>
<keyword evidence="3" id="KW-1185">Reference proteome</keyword>
<dbReference type="PANTHER" id="PTHR46310">
    <property type="entry name" value="AMIDASE 1"/>
    <property type="match status" value="1"/>
</dbReference>
<evidence type="ECO:0000259" key="1">
    <source>
        <dbReference type="Pfam" id="PF01425"/>
    </source>
</evidence>
<dbReference type="Pfam" id="PF01425">
    <property type="entry name" value="Amidase"/>
    <property type="match status" value="1"/>
</dbReference>
<gene>
    <name evidence="2" type="ORF">QQS21_007634</name>
</gene>
<accession>A0AAJ0FX76</accession>
<proteinExistence type="predicted"/>
<dbReference type="PANTHER" id="PTHR46310:SF7">
    <property type="entry name" value="AMIDASE 1"/>
    <property type="match status" value="1"/>
</dbReference>
<dbReference type="EMBL" id="JASWJB010000160">
    <property type="protein sequence ID" value="KAK2594658.1"/>
    <property type="molecule type" value="Genomic_DNA"/>
</dbReference>